<reference evidence="4" key="1">
    <citation type="journal article" date="2019" name="Int. J. Syst. Evol. Microbiol.">
        <title>The Global Catalogue of Microorganisms (GCM) 10K type strain sequencing project: providing services to taxonomists for standard genome sequencing and annotation.</title>
        <authorList>
            <consortium name="The Broad Institute Genomics Platform"/>
            <consortium name="The Broad Institute Genome Sequencing Center for Infectious Disease"/>
            <person name="Wu L."/>
            <person name="Ma J."/>
        </authorList>
    </citation>
    <scope>NUCLEOTIDE SEQUENCE [LARGE SCALE GENOMIC DNA]</scope>
    <source>
        <strain evidence="4">KCTC 42875</strain>
    </source>
</reference>
<dbReference type="Pfam" id="PF11218">
    <property type="entry name" value="DUF3011"/>
    <property type="match status" value="2"/>
</dbReference>
<evidence type="ECO:0000313" key="3">
    <source>
        <dbReference type="EMBL" id="MFC3551616.1"/>
    </source>
</evidence>
<dbReference type="Proteomes" id="UP001595740">
    <property type="component" value="Unassembled WGS sequence"/>
</dbReference>
<feature type="region of interest" description="Disordered" evidence="1">
    <location>
        <begin position="89"/>
        <end position="128"/>
    </location>
</feature>
<name>A0ABV7RPQ3_9GAMM</name>
<sequence length="314" mass="33855">MFQQLLKPLLLAACLAGLATPVAAQQRAYAPENLRTLSHSDQVRVISLEYQEQSRGRRIPDDQLRFYLDQVNRSSWGFSRIKSDIAQSLGNGGGNGGVQPPYPNPGQTLRCDSNDGDTKRCTPPWRGPSRLVRQVSKNPCVENRTWNSQDGLIMVWKGCRGEFAAATRPPISPPVVPPPATGVVRCESVNNQAQTCRVPWSGPSRLSRQLSGTACREGVTWQSQRGQVYVGGGCRAEFVSAAAVQPPVGGGSGGPSVVCASTNNQPAGCPWPAGTGAPRLLQQLSSQPCIQNRTWGFTGTAIWVSHNCRGRFGY</sequence>
<evidence type="ECO:0000313" key="4">
    <source>
        <dbReference type="Proteomes" id="UP001595740"/>
    </source>
</evidence>
<feature type="signal peptide" evidence="2">
    <location>
        <begin position="1"/>
        <end position="24"/>
    </location>
</feature>
<evidence type="ECO:0000256" key="1">
    <source>
        <dbReference type="SAM" id="MobiDB-lite"/>
    </source>
</evidence>
<protein>
    <submittedName>
        <fullName evidence="3">DUF3011 domain-containing protein</fullName>
    </submittedName>
</protein>
<accession>A0ABV7RPQ3</accession>
<dbReference type="EMBL" id="JBHRXK010000004">
    <property type="protein sequence ID" value="MFC3551616.1"/>
    <property type="molecule type" value="Genomic_DNA"/>
</dbReference>
<keyword evidence="4" id="KW-1185">Reference proteome</keyword>
<comment type="caution">
    <text evidence="3">The sequence shown here is derived from an EMBL/GenBank/DDBJ whole genome shotgun (WGS) entry which is preliminary data.</text>
</comment>
<dbReference type="InterPro" id="IPR021381">
    <property type="entry name" value="DUF3011"/>
</dbReference>
<evidence type="ECO:0000256" key="2">
    <source>
        <dbReference type="SAM" id="SignalP"/>
    </source>
</evidence>
<gene>
    <name evidence="3" type="ORF">ACFOLC_11415</name>
</gene>
<keyword evidence="2" id="KW-0732">Signal</keyword>
<dbReference type="RefSeq" id="WP_386759372.1">
    <property type="nucleotide sequence ID" value="NZ_JBHRXK010000004.1"/>
</dbReference>
<proteinExistence type="predicted"/>
<feature type="chain" id="PRO_5047538921" evidence="2">
    <location>
        <begin position="25"/>
        <end position="314"/>
    </location>
</feature>
<organism evidence="3 4">
    <name type="scientific">Lysobacter cavernae</name>
    <dbReference type="NCBI Taxonomy" id="1685901"/>
    <lineage>
        <taxon>Bacteria</taxon>
        <taxon>Pseudomonadati</taxon>
        <taxon>Pseudomonadota</taxon>
        <taxon>Gammaproteobacteria</taxon>
        <taxon>Lysobacterales</taxon>
        <taxon>Lysobacteraceae</taxon>
        <taxon>Lysobacter</taxon>
    </lineage>
</organism>